<proteinExistence type="predicted"/>
<dbReference type="PANTHER" id="PTHR41773:SF1">
    <property type="entry name" value="RELA_SPOT DOMAIN-CONTAINING PROTEIN"/>
    <property type="match status" value="1"/>
</dbReference>
<dbReference type="SMART" id="SM00954">
    <property type="entry name" value="RelA_SpoT"/>
    <property type="match status" value="1"/>
</dbReference>
<dbReference type="InterPro" id="IPR007685">
    <property type="entry name" value="RelA_SpoT"/>
</dbReference>
<protein>
    <recommendedName>
        <fullName evidence="1">RelA/SpoT domain-containing protein</fullName>
    </recommendedName>
</protein>
<feature type="domain" description="RelA/SpoT" evidence="1">
    <location>
        <begin position="57"/>
        <end position="192"/>
    </location>
</feature>
<dbReference type="AlphaFoldDB" id="D6ATE0"/>
<evidence type="ECO:0000259" key="1">
    <source>
        <dbReference type="SMART" id="SM00954"/>
    </source>
</evidence>
<evidence type="ECO:0000313" key="2">
    <source>
        <dbReference type="EMBL" id="EFE74029.2"/>
    </source>
</evidence>
<name>D6ATE0_STRFL</name>
<gene>
    <name evidence="2" type="ORF">SSGG_01395</name>
</gene>
<dbReference type="GO" id="GO:0015969">
    <property type="term" value="P:guanosine tetraphosphate metabolic process"/>
    <property type="evidence" value="ECO:0007669"/>
    <property type="project" value="InterPro"/>
</dbReference>
<dbReference type="InterPro" id="IPR043519">
    <property type="entry name" value="NT_sf"/>
</dbReference>
<reference evidence="3" key="2">
    <citation type="submission" date="2008-12" db="EMBL/GenBank/DDBJ databases">
        <title>Annotation of Streptomyces roseosporus strain NRRL 15998.</title>
        <authorList>
            <consortium name="The Broad Institute Genome Sequencing Platform"/>
            <consortium name="Broad Institute Microbial Sequencing Center"/>
            <person name="Fischbach M."/>
            <person name="Ward D."/>
            <person name="Young S."/>
            <person name="Kodira C.D."/>
            <person name="Zeng Q."/>
            <person name="Koehrsen M."/>
            <person name="Godfrey P."/>
            <person name="Alvarado L."/>
            <person name="Berlin A.M."/>
            <person name="Borenstein D."/>
            <person name="Chen Z."/>
            <person name="Engels R."/>
            <person name="Freedman E."/>
            <person name="Gellesch M."/>
            <person name="Goldberg J."/>
            <person name="Griggs A."/>
            <person name="Gujja S."/>
            <person name="Heiman D.I."/>
            <person name="Hepburn T.A."/>
            <person name="Howarth C."/>
            <person name="Jen D."/>
            <person name="Larson L."/>
            <person name="Lewis B."/>
            <person name="Mehta T."/>
            <person name="Park D."/>
            <person name="Pearson M."/>
            <person name="Roberts A."/>
            <person name="Saif S."/>
            <person name="Shea T.D."/>
            <person name="Shenoy N."/>
            <person name="Sisk P."/>
            <person name="Stolte C."/>
            <person name="Sykes S.N."/>
            <person name="Walk T."/>
            <person name="White J."/>
            <person name="Yandava C."/>
            <person name="Straight P."/>
            <person name="Clardy J."/>
            <person name="Hung D."/>
            <person name="Kolter R."/>
            <person name="Mekalanos J."/>
            <person name="Walker S."/>
            <person name="Walsh C.T."/>
            <person name="Wieland B.L.C."/>
            <person name="Ilzarbe M."/>
            <person name="Galagan J."/>
            <person name="Nusbaum C."/>
            <person name="Birren B."/>
        </authorList>
    </citation>
    <scope>NUCLEOTIDE SEQUENCE [LARGE SCALE GENOMIC DNA]</scope>
    <source>
        <strain evidence="3">NRRL 15998</strain>
    </source>
</reference>
<dbReference type="Proteomes" id="UP000003986">
    <property type="component" value="Unassembled WGS sequence"/>
</dbReference>
<dbReference type="Gene3D" id="3.30.460.10">
    <property type="entry name" value="Beta Polymerase, domain 2"/>
    <property type="match status" value="1"/>
</dbReference>
<dbReference type="EMBL" id="DS999644">
    <property type="protein sequence ID" value="EFE74029.2"/>
    <property type="molecule type" value="Genomic_DNA"/>
</dbReference>
<dbReference type="PANTHER" id="PTHR41773">
    <property type="entry name" value="GTP PYROPHOSPHATASE-RELATED"/>
    <property type="match status" value="1"/>
</dbReference>
<organism evidence="2 3">
    <name type="scientific">Streptomyces filamentosus NRRL 15998</name>
    <dbReference type="NCBI Taxonomy" id="457431"/>
    <lineage>
        <taxon>Bacteria</taxon>
        <taxon>Bacillati</taxon>
        <taxon>Actinomycetota</taxon>
        <taxon>Actinomycetes</taxon>
        <taxon>Kitasatosporales</taxon>
        <taxon>Streptomycetaceae</taxon>
        <taxon>Streptomyces</taxon>
    </lineage>
</organism>
<dbReference type="SUPFAM" id="SSF81301">
    <property type="entry name" value="Nucleotidyltransferase"/>
    <property type="match status" value="1"/>
</dbReference>
<evidence type="ECO:0000313" key="3">
    <source>
        <dbReference type="Proteomes" id="UP000003986"/>
    </source>
</evidence>
<dbReference type="Pfam" id="PF04607">
    <property type="entry name" value="RelA_SpoT"/>
    <property type="match status" value="1"/>
</dbReference>
<sequence length="437" mass="49971">MQHYSVDTTTGPRMHLVEEFISRYIREYDFYSQAARLAAETLESNLHRSGIRCIVTHRAKDISRLAEKCEKRNAEDPYREIEDIYSDIVDLAGVRVALYFPGDRERVDRIINRFFHLLEERRDFPDSGKVNPSKKFSGYSAAHYRAQLSERSLGDSDKRYAKARVEIQVASVLMHSWSEVEHDLIYKPLEGGLSEEELHILDQLNGLVLAGEIALEMLQKAGEVRVASTDRTFLNHYELAAHILAHANRERKSPVGESGLGRVDLLFQLLTDLEFNTPNSLAPFISSLHENLEERPLADQVIDAIISEDPERYRRFEEIQFQMSFSSMKPPSSDQPTVSEEIVGRFWSKWTALEKTLRELAVVDPEDTRFMGVGALINRIPNLTEPLKRELDYLRRIRNDLVHSGEIPGAAFLQEAIERIVAVTARLSKLKKPPQAG</sequence>
<accession>D6ATE0</accession>
<dbReference type="CDD" id="cd05399">
    <property type="entry name" value="NT_Rel-Spo_like"/>
    <property type="match status" value="1"/>
</dbReference>
<reference evidence="3" key="1">
    <citation type="submission" date="2008-10" db="EMBL/GenBank/DDBJ databases">
        <authorList>
            <person name="Molnar K."/>
        </authorList>
    </citation>
    <scope>NUCLEOTIDE SEQUENCE [LARGE SCALE GENOMIC DNA]</scope>
    <source>
        <strain evidence="3">NRRL 15998</strain>
    </source>
</reference>